<dbReference type="Proteomes" id="UP000095282">
    <property type="component" value="Unplaced"/>
</dbReference>
<accession>A0A1I7U537</accession>
<proteinExistence type="predicted"/>
<feature type="region of interest" description="Disordered" evidence="1">
    <location>
        <begin position="225"/>
        <end position="291"/>
    </location>
</feature>
<organism evidence="2 3">
    <name type="scientific">Caenorhabditis tropicalis</name>
    <dbReference type="NCBI Taxonomy" id="1561998"/>
    <lineage>
        <taxon>Eukaryota</taxon>
        <taxon>Metazoa</taxon>
        <taxon>Ecdysozoa</taxon>
        <taxon>Nematoda</taxon>
        <taxon>Chromadorea</taxon>
        <taxon>Rhabditida</taxon>
        <taxon>Rhabditina</taxon>
        <taxon>Rhabditomorpha</taxon>
        <taxon>Rhabditoidea</taxon>
        <taxon>Rhabditidae</taxon>
        <taxon>Peloderinae</taxon>
        <taxon>Caenorhabditis</taxon>
    </lineage>
</organism>
<sequence length="330" mass="38046">MPFERKNDFKISLANTMQIMNRQDDLLKTHRQAYFHTEKFKTEFLMNQCPEKTELIYKLAKSATVFGTFEKLKREIMDIQLANRFKTSKRRNPVVSYEITSHCSRRPDIFKFAVQLDLNEKVNVILKMGEQPKSAVFPDHPRNKYIQICIGRKIPASEKLKEAFNQIMNNGGHMIEFITDSLLPSLFKLRPPKKFNEKASGNRLNGKKTKDIRNFPIVSLSLSGSERASKPSYPRIYSTDERSDRKSISTDRGVRIPRCNQALTNLGKPRYDSSSQRNRQMGGSFGARRDASMGSRNFETYHSGSGKYEYKRISTGGKGSENENWRNNCS</sequence>
<dbReference type="AlphaFoldDB" id="A0A1I7U537"/>
<feature type="region of interest" description="Disordered" evidence="1">
    <location>
        <begin position="308"/>
        <end position="330"/>
    </location>
</feature>
<feature type="compositionally biased region" description="Basic and acidic residues" evidence="1">
    <location>
        <begin position="238"/>
        <end position="254"/>
    </location>
</feature>
<name>A0A1I7U537_9PELO</name>
<keyword evidence="2" id="KW-1185">Reference proteome</keyword>
<evidence type="ECO:0000313" key="2">
    <source>
        <dbReference type="Proteomes" id="UP000095282"/>
    </source>
</evidence>
<feature type="compositionally biased region" description="Polar residues" evidence="1">
    <location>
        <begin position="272"/>
        <end position="281"/>
    </location>
</feature>
<dbReference type="WBParaSite" id="Csp11.Scaffold629.g14942.t1">
    <property type="protein sequence ID" value="Csp11.Scaffold629.g14942.t1"/>
    <property type="gene ID" value="Csp11.Scaffold629.g14942"/>
</dbReference>
<protein>
    <submittedName>
        <fullName evidence="3">Uncharacterized protein</fullName>
    </submittedName>
</protein>
<dbReference type="STRING" id="1561998.A0A1I7U537"/>
<dbReference type="eggNOG" id="ENOG502TKJY">
    <property type="taxonomic scope" value="Eukaryota"/>
</dbReference>
<evidence type="ECO:0000313" key="3">
    <source>
        <dbReference type="WBParaSite" id="Csp11.Scaffold629.g14942.t1"/>
    </source>
</evidence>
<reference evidence="3" key="1">
    <citation type="submission" date="2016-11" db="UniProtKB">
        <authorList>
            <consortium name="WormBaseParasite"/>
        </authorList>
    </citation>
    <scope>IDENTIFICATION</scope>
</reference>
<evidence type="ECO:0000256" key="1">
    <source>
        <dbReference type="SAM" id="MobiDB-lite"/>
    </source>
</evidence>